<keyword evidence="1 8" id="KW-0444">Lipid biosynthesis</keyword>
<comment type="cofactor">
    <cofactor evidence="8">
        <name>Mg(2+)</name>
        <dbReference type="ChEBI" id="CHEBI:18420"/>
    </cofactor>
</comment>
<dbReference type="HAMAP" id="MF_00101">
    <property type="entry name" value="AcpS"/>
    <property type="match status" value="1"/>
</dbReference>
<evidence type="ECO:0000256" key="8">
    <source>
        <dbReference type="HAMAP-Rule" id="MF_00101"/>
    </source>
</evidence>
<comment type="catalytic activity">
    <reaction evidence="8">
        <text>apo-[ACP] + CoA = holo-[ACP] + adenosine 3',5'-bisphosphate + H(+)</text>
        <dbReference type="Rhea" id="RHEA:12068"/>
        <dbReference type="Rhea" id="RHEA-COMP:9685"/>
        <dbReference type="Rhea" id="RHEA-COMP:9690"/>
        <dbReference type="ChEBI" id="CHEBI:15378"/>
        <dbReference type="ChEBI" id="CHEBI:29999"/>
        <dbReference type="ChEBI" id="CHEBI:57287"/>
        <dbReference type="ChEBI" id="CHEBI:58343"/>
        <dbReference type="ChEBI" id="CHEBI:64479"/>
        <dbReference type="EC" id="2.7.8.7"/>
    </reaction>
</comment>
<keyword evidence="2 8" id="KW-0808">Transferase</keyword>
<keyword evidence="7 8" id="KW-0275">Fatty acid biosynthesis</keyword>
<feature type="domain" description="4'-phosphopantetheinyl transferase" evidence="9">
    <location>
        <begin position="4"/>
        <end position="98"/>
    </location>
</feature>
<comment type="subcellular location">
    <subcellularLocation>
        <location evidence="8">Cytoplasm</location>
    </subcellularLocation>
</comment>
<keyword evidence="11" id="KW-1185">Reference proteome</keyword>
<dbReference type="GO" id="GO:0000287">
    <property type="term" value="F:magnesium ion binding"/>
    <property type="evidence" value="ECO:0007669"/>
    <property type="project" value="UniProtKB-UniRule"/>
</dbReference>
<feature type="binding site" evidence="8">
    <location>
        <position position="57"/>
    </location>
    <ligand>
        <name>Mg(2+)</name>
        <dbReference type="ChEBI" id="CHEBI:18420"/>
    </ligand>
</feature>
<sequence>MIVGIGTDLIYIARVEATWNRFGERFLARLLSAGERRQFEARGCNPSYLAKRFAAKEAAAKALGVGIGEHARLCEIEVLNNQQGKPELQFYGAAAETIKRQGITSSHIALTDESDLAQAFVVLER</sequence>
<gene>
    <name evidence="8" type="primary">acpS</name>
    <name evidence="10" type="ORF">FHR99_000241</name>
</gene>
<keyword evidence="6 8" id="KW-0443">Lipid metabolism</keyword>
<dbReference type="GO" id="GO:0006633">
    <property type="term" value="P:fatty acid biosynthetic process"/>
    <property type="evidence" value="ECO:0007669"/>
    <property type="project" value="UniProtKB-UniRule"/>
</dbReference>
<dbReference type="NCBIfam" id="TIGR00516">
    <property type="entry name" value="acpS"/>
    <property type="match status" value="1"/>
</dbReference>
<evidence type="ECO:0000259" key="9">
    <source>
        <dbReference type="Pfam" id="PF01648"/>
    </source>
</evidence>
<reference evidence="10 11" key="1">
    <citation type="submission" date="2020-08" db="EMBL/GenBank/DDBJ databases">
        <title>Genomic Encyclopedia of Type Strains, Phase III (KMG-III): the genomes of soil and plant-associated and newly described type strains.</title>
        <authorList>
            <person name="Whitman W."/>
        </authorList>
    </citation>
    <scope>NUCLEOTIDE SEQUENCE [LARGE SCALE GENOMIC DNA]</scope>
    <source>
        <strain evidence="10 11">CECT 8654</strain>
    </source>
</reference>
<dbReference type="InterPro" id="IPR008278">
    <property type="entry name" value="4-PPantetheinyl_Trfase_dom"/>
</dbReference>
<evidence type="ECO:0000256" key="1">
    <source>
        <dbReference type="ARBA" id="ARBA00022516"/>
    </source>
</evidence>
<dbReference type="Proteomes" id="UP000537130">
    <property type="component" value="Unassembled WGS sequence"/>
</dbReference>
<evidence type="ECO:0000256" key="6">
    <source>
        <dbReference type="ARBA" id="ARBA00023098"/>
    </source>
</evidence>
<protein>
    <recommendedName>
        <fullName evidence="8">Holo-[acyl-carrier-protein] synthase</fullName>
        <shortName evidence="8">Holo-ACP synthase</shortName>
        <ecNumber evidence="8">2.7.8.7</ecNumber>
    </recommendedName>
    <alternativeName>
        <fullName evidence="8">4'-phosphopantetheinyl transferase AcpS</fullName>
    </alternativeName>
</protein>
<comment type="similarity">
    <text evidence="8">Belongs to the P-Pant transferase superfamily. AcpS family.</text>
</comment>
<dbReference type="GO" id="GO:0008897">
    <property type="term" value="F:holo-[acyl-carrier-protein] synthase activity"/>
    <property type="evidence" value="ECO:0007669"/>
    <property type="project" value="UniProtKB-UniRule"/>
</dbReference>
<keyword evidence="8" id="KW-0963">Cytoplasm</keyword>
<dbReference type="EMBL" id="JACHWY010000001">
    <property type="protein sequence ID" value="MBB3046005.1"/>
    <property type="molecule type" value="Genomic_DNA"/>
</dbReference>
<dbReference type="NCBIfam" id="TIGR00556">
    <property type="entry name" value="pantethn_trn"/>
    <property type="match status" value="1"/>
</dbReference>
<dbReference type="Pfam" id="PF01648">
    <property type="entry name" value="ACPS"/>
    <property type="match status" value="1"/>
</dbReference>
<dbReference type="GO" id="GO:0005737">
    <property type="term" value="C:cytoplasm"/>
    <property type="evidence" value="ECO:0007669"/>
    <property type="project" value="UniProtKB-SubCell"/>
</dbReference>
<evidence type="ECO:0000313" key="11">
    <source>
        <dbReference type="Proteomes" id="UP000537130"/>
    </source>
</evidence>
<comment type="caution">
    <text evidence="10">The sequence shown here is derived from an EMBL/GenBank/DDBJ whole genome shotgun (WGS) entry which is preliminary data.</text>
</comment>
<accession>A0A7W4W2A6</accession>
<keyword evidence="3 8" id="KW-0479">Metal-binding</keyword>
<keyword evidence="5 8" id="KW-0460">Magnesium</keyword>
<dbReference type="InterPro" id="IPR037143">
    <property type="entry name" value="4-PPantetheinyl_Trfase_dom_sf"/>
</dbReference>
<evidence type="ECO:0000256" key="3">
    <source>
        <dbReference type="ARBA" id="ARBA00022723"/>
    </source>
</evidence>
<evidence type="ECO:0000256" key="5">
    <source>
        <dbReference type="ARBA" id="ARBA00022842"/>
    </source>
</evidence>
<feature type="binding site" evidence="8">
    <location>
        <position position="8"/>
    </location>
    <ligand>
        <name>Mg(2+)</name>
        <dbReference type="ChEBI" id="CHEBI:18420"/>
    </ligand>
</feature>
<dbReference type="RefSeq" id="WP_183408721.1">
    <property type="nucleotide sequence ID" value="NZ_JACHWY010000001.1"/>
</dbReference>
<dbReference type="AlphaFoldDB" id="A0A7W4W2A6"/>
<keyword evidence="4 8" id="KW-0276">Fatty acid metabolism</keyword>
<dbReference type="Gene3D" id="3.90.470.20">
    <property type="entry name" value="4'-phosphopantetheinyl transferase domain"/>
    <property type="match status" value="1"/>
</dbReference>
<dbReference type="InterPro" id="IPR002582">
    <property type="entry name" value="ACPS"/>
</dbReference>
<dbReference type="SUPFAM" id="SSF56214">
    <property type="entry name" value="4'-phosphopantetheinyl transferase"/>
    <property type="match status" value="1"/>
</dbReference>
<evidence type="ECO:0000256" key="2">
    <source>
        <dbReference type="ARBA" id="ARBA00022679"/>
    </source>
</evidence>
<dbReference type="InterPro" id="IPR004568">
    <property type="entry name" value="Ppantetheine-prot_Trfase_dom"/>
</dbReference>
<comment type="function">
    <text evidence="8">Transfers the 4'-phosphopantetheine moiety from coenzyme A to a Ser of acyl-carrier-protein.</text>
</comment>
<dbReference type="EC" id="2.7.8.7" evidence="8"/>
<proteinExistence type="inferred from homology"/>
<evidence type="ECO:0000313" key="10">
    <source>
        <dbReference type="EMBL" id="MBB3046005.1"/>
    </source>
</evidence>
<evidence type="ECO:0000256" key="7">
    <source>
        <dbReference type="ARBA" id="ARBA00023160"/>
    </source>
</evidence>
<name>A0A7W4W2A6_9GAMM</name>
<organism evidence="10 11">
    <name type="scientific">Litorivivens lipolytica</name>
    <dbReference type="NCBI Taxonomy" id="1524264"/>
    <lineage>
        <taxon>Bacteria</taxon>
        <taxon>Pseudomonadati</taxon>
        <taxon>Pseudomonadota</taxon>
        <taxon>Gammaproteobacteria</taxon>
        <taxon>Litorivivens</taxon>
    </lineage>
</organism>
<evidence type="ECO:0000256" key="4">
    <source>
        <dbReference type="ARBA" id="ARBA00022832"/>
    </source>
</evidence>